<dbReference type="EMBL" id="CALSDN010000010">
    <property type="protein sequence ID" value="CAH6722643.1"/>
    <property type="molecule type" value="Genomic_DNA"/>
</dbReference>
<proteinExistence type="predicted"/>
<sequence length="91" mass="9978">MRPSSSLLKHIPLIKFVGGPHKFSKSSAGVHPMAPHGLKPTAGSSYSNTNPIEPKEGEYFSRSQLPLRFRYKLPKEDEAENIISGGAEVVF</sequence>
<keyword evidence="2" id="KW-1185">Reference proteome</keyword>
<organism evidence="1 2">
    <name type="scientific">[Candida] jaroonii</name>
    <dbReference type="NCBI Taxonomy" id="467808"/>
    <lineage>
        <taxon>Eukaryota</taxon>
        <taxon>Fungi</taxon>
        <taxon>Dikarya</taxon>
        <taxon>Ascomycota</taxon>
        <taxon>Saccharomycotina</taxon>
        <taxon>Pichiomycetes</taxon>
        <taxon>Debaryomycetaceae</taxon>
        <taxon>Yamadazyma</taxon>
    </lineage>
</organism>
<dbReference type="Proteomes" id="UP001152531">
    <property type="component" value="Unassembled WGS sequence"/>
</dbReference>
<evidence type="ECO:0000313" key="1">
    <source>
        <dbReference type="EMBL" id="CAH6722643.1"/>
    </source>
</evidence>
<keyword evidence="1" id="KW-0687">Ribonucleoprotein</keyword>
<protein>
    <submittedName>
        <fullName evidence="1">37S ribosomal protein YMR-31, mitochondrial</fullName>
    </submittedName>
</protein>
<comment type="caution">
    <text evidence="1">The sequence shown here is derived from an EMBL/GenBank/DDBJ whole genome shotgun (WGS) entry which is preliminary data.</text>
</comment>
<accession>A0ACA9YC39</accession>
<reference evidence="1" key="1">
    <citation type="submission" date="2022-06" db="EMBL/GenBank/DDBJ databases">
        <authorList>
            <person name="Legras J.-L."/>
            <person name="Devillers H."/>
            <person name="Grondin C."/>
        </authorList>
    </citation>
    <scope>NUCLEOTIDE SEQUENCE</scope>
    <source>
        <strain evidence="1">CLIB 1444</strain>
    </source>
</reference>
<name>A0ACA9YC39_9ASCO</name>
<evidence type="ECO:0000313" key="2">
    <source>
        <dbReference type="Proteomes" id="UP001152531"/>
    </source>
</evidence>
<keyword evidence="1" id="KW-0689">Ribosomal protein</keyword>
<gene>
    <name evidence="1" type="ORF">CLIB1444_10S03092</name>
</gene>